<gene>
    <name evidence="1" type="ORF">AB0L16_30955</name>
</gene>
<name>A0ABV3K6W4_STRON</name>
<dbReference type="EMBL" id="JBFAUK010000040">
    <property type="protein sequence ID" value="MEV5510795.1"/>
    <property type="molecule type" value="Genomic_DNA"/>
</dbReference>
<accession>A0ABV3K6W4</accession>
<proteinExistence type="predicted"/>
<dbReference type="RefSeq" id="WP_164503280.1">
    <property type="nucleotide sequence ID" value="NZ_JBFAUK010000040.1"/>
</dbReference>
<comment type="caution">
    <text evidence="1">The sequence shown here is derived from an EMBL/GenBank/DDBJ whole genome shotgun (WGS) entry which is preliminary data.</text>
</comment>
<dbReference type="Proteomes" id="UP001552594">
    <property type="component" value="Unassembled WGS sequence"/>
</dbReference>
<organism evidence="1 2">
    <name type="scientific">Streptomyces orinoci</name>
    <name type="common">Streptoverticillium orinoci</name>
    <dbReference type="NCBI Taxonomy" id="67339"/>
    <lineage>
        <taxon>Bacteria</taxon>
        <taxon>Bacillati</taxon>
        <taxon>Actinomycetota</taxon>
        <taxon>Actinomycetes</taxon>
        <taxon>Kitasatosporales</taxon>
        <taxon>Streptomycetaceae</taxon>
        <taxon>Streptomyces</taxon>
    </lineage>
</organism>
<reference evidence="1 2" key="1">
    <citation type="submission" date="2024-06" db="EMBL/GenBank/DDBJ databases">
        <title>The Natural Products Discovery Center: Release of the First 8490 Sequenced Strains for Exploring Actinobacteria Biosynthetic Diversity.</title>
        <authorList>
            <person name="Kalkreuter E."/>
            <person name="Kautsar S.A."/>
            <person name="Yang D."/>
            <person name="Bader C.D."/>
            <person name="Teijaro C.N."/>
            <person name="Fluegel L."/>
            <person name="Davis C.M."/>
            <person name="Simpson J.R."/>
            <person name="Lauterbach L."/>
            <person name="Steele A.D."/>
            <person name="Gui C."/>
            <person name="Meng S."/>
            <person name="Li G."/>
            <person name="Viehrig K."/>
            <person name="Ye F."/>
            <person name="Su P."/>
            <person name="Kiefer A.F."/>
            <person name="Nichols A."/>
            <person name="Cepeda A.J."/>
            <person name="Yan W."/>
            <person name="Fan B."/>
            <person name="Jiang Y."/>
            <person name="Adhikari A."/>
            <person name="Zheng C.-J."/>
            <person name="Schuster L."/>
            <person name="Cowan T.M."/>
            <person name="Smanski M.J."/>
            <person name="Chevrette M.G."/>
            <person name="De Carvalho L.P.S."/>
            <person name="Shen B."/>
        </authorList>
    </citation>
    <scope>NUCLEOTIDE SEQUENCE [LARGE SCALE GENOMIC DNA]</scope>
    <source>
        <strain evidence="1 2">NPDC052347</strain>
    </source>
</reference>
<evidence type="ECO:0000313" key="2">
    <source>
        <dbReference type="Proteomes" id="UP001552594"/>
    </source>
</evidence>
<protein>
    <submittedName>
        <fullName evidence="1">Uncharacterized protein</fullName>
    </submittedName>
</protein>
<keyword evidence="2" id="KW-1185">Reference proteome</keyword>
<evidence type="ECO:0000313" key="1">
    <source>
        <dbReference type="EMBL" id="MEV5510795.1"/>
    </source>
</evidence>
<sequence length="48" mass="5359">MARRLLIIQAVVAGAATLGILIKEFPGIIREIRLWRMAGVHIGSRHPR</sequence>